<feature type="domain" description="Class II aldolase/adducin N-terminal" evidence="6">
    <location>
        <begin position="511"/>
        <end position="684"/>
    </location>
</feature>
<dbReference type="Gene3D" id="3.40.605.10">
    <property type="entry name" value="Aldehyde Dehydrogenase, Chain A, domain 1"/>
    <property type="match status" value="1"/>
</dbReference>
<dbReference type="PANTHER" id="PTHR43570:SF20">
    <property type="entry name" value="ALDEHYDE DEHYDROGENASE ALDX-RELATED"/>
    <property type="match status" value="1"/>
</dbReference>
<dbReference type="AlphaFoldDB" id="A0A5B1L5K1"/>
<evidence type="ECO:0000259" key="6">
    <source>
        <dbReference type="SMART" id="SM01007"/>
    </source>
</evidence>
<evidence type="ECO:0000256" key="3">
    <source>
        <dbReference type="ARBA" id="ARBA00023027"/>
    </source>
</evidence>
<evidence type="ECO:0000256" key="1">
    <source>
        <dbReference type="ARBA" id="ARBA00009986"/>
    </source>
</evidence>
<dbReference type="InterPro" id="IPR029510">
    <property type="entry name" value="Ald_DH_CS_GLU"/>
</dbReference>
<dbReference type="SMART" id="SM01007">
    <property type="entry name" value="Aldolase_II"/>
    <property type="match status" value="1"/>
</dbReference>
<dbReference type="InterPro" id="IPR016161">
    <property type="entry name" value="Ald_DH/histidinol_DH"/>
</dbReference>
<proteinExistence type="inferred from homology"/>
<dbReference type="PANTHER" id="PTHR43570">
    <property type="entry name" value="ALDEHYDE DEHYDROGENASE"/>
    <property type="match status" value="1"/>
</dbReference>
<accession>A0A5B1L5K1</accession>
<dbReference type="Pfam" id="PF00171">
    <property type="entry name" value="Aldedh"/>
    <property type="match status" value="1"/>
</dbReference>
<feature type="active site" evidence="4">
    <location>
        <position position="231"/>
    </location>
</feature>
<keyword evidence="2 5" id="KW-0560">Oxidoreductase</keyword>
<evidence type="ECO:0000256" key="4">
    <source>
        <dbReference type="PROSITE-ProRule" id="PRU10007"/>
    </source>
</evidence>
<dbReference type="InterPro" id="IPR015590">
    <property type="entry name" value="Aldehyde_DH_dom"/>
</dbReference>
<dbReference type="Proteomes" id="UP000325003">
    <property type="component" value="Unassembled WGS sequence"/>
</dbReference>
<dbReference type="GO" id="GO:0006081">
    <property type="term" value="P:aldehyde metabolic process"/>
    <property type="evidence" value="ECO:0007669"/>
    <property type="project" value="InterPro"/>
</dbReference>
<dbReference type="Gene3D" id="3.40.309.10">
    <property type="entry name" value="Aldehyde Dehydrogenase, Chain A, domain 2"/>
    <property type="match status" value="1"/>
</dbReference>
<sequence>MTVSGEPRPAAKAGVDGAAVARLREVYDAQRAACLRESYPSAAVRQEHLGALRAAVLAHRQQIRDALRSDFQVAPDALTDLVEILGVLGRAQFAEENLESWMKHEDRVTDAGLLGSARAEIRHQPKGVVGNIAAWNFPFDLTLGPLVEMLAAGNRVVIKPSEIAPASAALVQEILAGTFDEDHVAAVNGGLELAQAFACVRWDHLLYTGSPEIGRQIATAAAQNLVPVTLELGGKNPVIVHADSVDDDTIEQILGVKMIKSGQLCITADYCLVPRAQVADFVARAEKFAATRTPAHTSSSDNTGIVSDRHLDRLLRLRSESSAAGAQVVQLDPAASVDRATRQMPMSLVIDPADDDPVMTEEIFGPLLPIKPYDSLDEAIAYVNAREKPLGLYVFAKDLAVAEDVLVRTSSGGACVNTAAVQGSVPSLGFGGIGRSGSGRHHGIDGFREFSNPRGVVVRGQGDLLPALFPPYAELAEAVATAAFEGHGAPVAAPGASTQPRPRSSFDRERDEVVNACHRLTEAGLLIGTSGNVSARYGDLVAITATGVVLGEARPSDVTIIDLDGEVVAGELAPTSELDLHLSIYRAHNAGAVVHTHAPAAVAVGVVVDELPVLHYSQLILGGSIRVAPFHAFGTEALAEAGTDALRGKNAALLANHGAINYAATLDKAVENAELLEWCCALKLKASPLGAPRALTQEQQEDVINIAVRRRYGQTHRLPGQV</sequence>
<dbReference type="GO" id="GO:0005737">
    <property type="term" value="C:cytoplasm"/>
    <property type="evidence" value="ECO:0007669"/>
    <property type="project" value="TreeGrafter"/>
</dbReference>
<dbReference type="InterPro" id="IPR012394">
    <property type="entry name" value="Aldehyde_DH_NAD(P)"/>
</dbReference>
<dbReference type="Gene3D" id="3.40.225.10">
    <property type="entry name" value="Class II aldolase/adducin N-terminal domain"/>
    <property type="match status" value="1"/>
</dbReference>
<evidence type="ECO:0000313" key="8">
    <source>
        <dbReference type="Proteomes" id="UP000325003"/>
    </source>
</evidence>
<gene>
    <name evidence="7" type="ORF">F0U44_20240</name>
</gene>
<dbReference type="InterPro" id="IPR016163">
    <property type="entry name" value="Ald_DH_C"/>
</dbReference>
<name>A0A5B1L5K1_9ACTN</name>
<dbReference type="PROSITE" id="PS00687">
    <property type="entry name" value="ALDEHYDE_DEHYDR_GLU"/>
    <property type="match status" value="1"/>
</dbReference>
<dbReference type="InterPro" id="IPR016162">
    <property type="entry name" value="Ald_DH_N"/>
</dbReference>
<dbReference type="Pfam" id="PF00596">
    <property type="entry name" value="Aldolase_II"/>
    <property type="match status" value="1"/>
</dbReference>
<dbReference type="RefSeq" id="WP_149730187.1">
    <property type="nucleotide sequence ID" value="NZ_VUJV01000008.1"/>
</dbReference>
<dbReference type="GO" id="GO:0004029">
    <property type="term" value="F:aldehyde dehydrogenase (NAD+) activity"/>
    <property type="evidence" value="ECO:0007669"/>
    <property type="project" value="TreeGrafter"/>
</dbReference>
<evidence type="ECO:0000256" key="2">
    <source>
        <dbReference type="ARBA" id="ARBA00023002"/>
    </source>
</evidence>
<dbReference type="EMBL" id="VUJV01000008">
    <property type="protein sequence ID" value="KAA1415961.1"/>
    <property type="molecule type" value="Genomic_DNA"/>
</dbReference>
<comment type="similarity">
    <text evidence="1 5">Belongs to the aldehyde dehydrogenase family.</text>
</comment>
<dbReference type="SUPFAM" id="SSF53639">
    <property type="entry name" value="AraD/HMP-PK domain-like"/>
    <property type="match status" value="1"/>
</dbReference>
<dbReference type="InterPro" id="IPR001303">
    <property type="entry name" value="Aldolase_II/adducin_N"/>
</dbReference>
<dbReference type="SUPFAM" id="SSF53720">
    <property type="entry name" value="ALDH-like"/>
    <property type="match status" value="1"/>
</dbReference>
<dbReference type="InterPro" id="IPR036409">
    <property type="entry name" value="Aldolase_II/adducin_N_sf"/>
</dbReference>
<reference evidence="7 8" key="1">
    <citation type="submission" date="2019-09" db="EMBL/GenBank/DDBJ databases">
        <title>Nocardioides panacisoli sp. nov., isolated from the soil of a ginseng field.</title>
        <authorList>
            <person name="Cho C."/>
        </authorList>
    </citation>
    <scope>NUCLEOTIDE SEQUENCE [LARGE SCALE GENOMIC DNA]</scope>
    <source>
        <strain evidence="7 8">BN130099</strain>
    </source>
</reference>
<evidence type="ECO:0000256" key="5">
    <source>
        <dbReference type="RuleBase" id="RU003345"/>
    </source>
</evidence>
<comment type="caution">
    <text evidence="7">The sequence shown here is derived from an EMBL/GenBank/DDBJ whole genome shotgun (WGS) entry which is preliminary data.</text>
</comment>
<evidence type="ECO:0000313" key="7">
    <source>
        <dbReference type="EMBL" id="KAA1415961.1"/>
    </source>
</evidence>
<keyword evidence="3" id="KW-0520">NAD</keyword>
<organism evidence="7 8">
    <name type="scientific">Nocardioides humilatus</name>
    <dbReference type="NCBI Taxonomy" id="2607660"/>
    <lineage>
        <taxon>Bacteria</taxon>
        <taxon>Bacillati</taxon>
        <taxon>Actinomycetota</taxon>
        <taxon>Actinomycetes</taxon>
        <taxon>Propionibacteriales</taxon>
        <taxon>Nocardioidaceae</taxon>
        <taxon>Nocardioides</taxon>
    </lineage>
</organism>
<protein>
    <submittedName>
        <fullName evidence="7">Aldehyde dehydrogenase family protein</fullName>
    </submittedName>
</protein>
<keyword evidence="8" id="KW-1185">Reference proteome</keyword>
<reference evidence="7 8" key="2">
    <citation type="submission" date="2019-09" db="EMBL/GenBank/DDBJ databases">
        <authorList>
            <person name="Jin C."/>
        </authorList>
    </citation>
    <scope>NUCLEOTIDE SEQUENCE [LARGE SCALE GENOMIC DNA]</scope>
    <source>
        <strain evidence="7 8">BN130099</strain>
    </source>
</reference>